<feature type="domain" description="DnaJ homologue subfamily C member 28 conserved" evidence="2">
    <location>
        <begin position="252"/>
        <end position="321"/>
    </location>
</feature>
<dbReference type="InterPro" id="IPR018961">
    <property type="entry name" value="DnaJ_homolog_subfam-C_membr-28"/>
</dbReference>
<sequence>MPPRIAGYPRLCRVCHKPVALGRRAPRSVAYSSSAPEKKSNQSENEGNAVSDESSRAAAGAMSRRLQEATEEALLTGGRAGRRAVEDAGFNDELKQKLLDKVQDANFRNDFASALAQADMTPAAGEGTRSIASAQAWDGNETTHDAVLRMLSDAKKPLKPGLRAKFQPPPVDMRIRREPVVSAPQRVANARERAQHYAGAAAAAAAHKGGSGGGKDKGLDAEEREALRSEFRERFAPGARAMPNSITGLAALANERIEDAIARGQFKDIPRGRGIERDARADNPFIDTTEYIMNKMIQRQEIVPPWIEKQQDLVKQADIFRARLRVEWKRHVARTIASKGGSMLEQMSRAELYARAEQVHNPRLRRVDQIAVAASSTDDPVMVQMRQPVVDDAIAAATGETPRQMQDLPGEVLPAPFRDPEWERAEAGYLQLSIENLNKMTREYNLMAPDLAKKPYFSLSREMASLYADVAPDVAREIQERATRPRQTVSVLGAAEKKASSFLEHFKTNDRPRILESREKAYGLREWWRDLWGKA</sequence>
<proteinExistence type="predicted"/>
<dbReference type="PANTHER" id="PTHR39394">
    <property type="entry name" value="YALI0E31793P"/>
    <property type="match status" value="1"/>
</dbReference>
<keyword evidence="4" id="KW-1185">Reference proteome</keyword>
<dbReference type="OrthoDB" id="1922282at2759"/>
<dbReference type="RefSeq" id="XP_046121559.1">
    <property type="nucleotide sequence ID" value="XM_046262915.1"/>
</dbReference>
<evidence type="ECO:0000313" key="3">
    <source>
        <dbReference type="EMBL" id="KAG9257635.1"/>
    </source>
</evidence>
<dbReference type="EMBL" id="MU251245">
    <property type="protein sequence ID" value="KAG9257635.1"/>
    <property type="molecule type" value="Genomic_DNA"/>
</dbReference>
<feature type="compositionally biased region" description="Polar residues" evidence="1">
    <location>
        <begin position="42"/>
        <end position="52"/>
    </location>
</feature>
<reference evidence="3" key="1">
    <citation type="journal article" date="2021" name="IMA Fungus">
        <title>Genomic characterization of three marine fungi, including Emericellopsis atlantica sp. nov. with signatures of a generalist lifestyle and marine biomass degradation.</title>
        <authorList>
            <person name="Hagestad O.C."/>
            <person name="Hou L."/>
            <person name="Andersen J.H."/>
            <person name="Hansen E.H."/>
            <person name="Altermark B."/>
            <person name="Li C."/>
            <person name="Kuhnert E."/>
            <person name="Cox R.J."/>
            <person name="Crous P.W."/>
            <person name="Spatafora J.W."/>
            <person name="Lail K."/>
            <person name="Amirebrahimi M."/>
            <person name="Lipzen A."/>
            <person name="Pangilinan J."/>
            <person name="Andreopoulos W."/>
            <person name="Hayes R.D."/>
            <person name="Ng V."/>
            <person name="Grigoriev I.V."/>
            <person name="Jackson S.A."/>
            <person name="Sutton T.D.S."/>
            <person name="Dobson A.D.W."/>
            <person name="Rama T."/>
        </authorList>
    </citation>
    <scope>NUCLEOTIDE SEQUENCE</scope>
    <source>
        <strain evidence="3">TS7</strain>
    </source>
</reference>
<dbReference type="GeneID" id="70293818"/>
<dbReference type="Proteomes" id="UP000887229">
    <property type="component" value="Unassembled WGS sequence"/>
</dbReference>
<dbReference type="Pfam" id="PF09350">
    <property type="entry name" value="DJC28_CD"/>
    <property type="match status" value="1"/>
</dbReference>
<comment type="caution">
    <text evidence="3">The sequence shown here is derived from an EMBL/GenBank/DDBJ whole genome shotgun (WGS) entry which is preliminary data.</text>
</comment>
<name>A0A9P7ZSV4_9HYPO</name>
<organism evidence="3 4">
    <name type="scientific">Emericellopsis atlantica</name>
    <dbReference type="NCBI Taxonomy" id="2614577"/>
    <lineage>
        <taxon>Eukaryota</taxon>
        <taxon>Fungi</taxon>
        <taxon>Dikarya</taxon>
        <taxon>Ascomycota</taxon>
        <taxon>Pezizomycotina</taxon>
        <taxon>Sordariomycetes</taxon>
        <taxon>Hypocreomycetidae</taxon>
        <taxon>Hypocreales</taxon>
        <taxon>Bionectriaceae</taxon>
        <taxon>Emericellopsis</taxon>
    </lineage>
</organism>
<evidence type="ECO:0000259" key="2">
    <source>
        <dbReference type="Pfam" id="PF09350"/>
    </source>
</evidence>
<dbReference type="AlphaFoldDB" id="A0A9P7ZSV4"/>
<evidence type="ECO:0000256" key="1">
    <source>
        <dbReference type="SAM" id="MobiDB-lite"/>
    </source>
</evidence>
<feature type="region of interest" description="Disordered" evidence="1">
    <location>
        <begin position="24"/>
        <end position="67"/>
    </location>
</feature>
<accession>A0A9P7ZSV4</accession>
<gene>
    <name evidence="3" type="ORF">F5Z01DRAFT_646574</name>
</gene>
<evidence type="ECO:0000313" key="4">
    <source>
        <dbReference type="Proteomes" id="UP000887229"/>
    </source>
</evidence>
<dbReference type="PANTHER" id="PTHR39394:SF1">
    <property type="entry name" value="DNAJ HOMOLOGUE SUBFAMILY C MEMBER 28 CONSERVED DOMAIN-CONTAINING PROTEIN"/>
    <property type="match status" value="1"/>
</dbReference>
<protein>
    <recommendedName>
        <fullName evidence="2">DnaJ homologue subfamily C member 28 conserved domain-containing protein</fullName>
    </recommendedName>
</protein>